<accession>A0AA86J563</accession>
<reference evidence="1 2" key="1">
    <citation type="submission" date="2023-10" db="EMBL/GenBank/DDBJ databases">
        <title>Complete Genome Sequence of Limnobacter thiooxidans CS-K2T, Isolated from freshwater lake sediments in Bavaria, Germany.</title>
        <authorList>
            <person name="Naruki M."/>
            <person name="Watanabe A."/>
            <person name="Warashina T."/>
            <person name="Morita T."/>
            <person name="Arakawa K."/>
        </authorList>
    </citation>
    <scope>NUCLEOTIDE SEQUENCE [LARGE SCALE GENOMIC DNA]</scope>
    <source>
        <strain evidence="1 2">CS-K2</strain>
    </source>
</reference>
<name>A0AA86J563_9BURK</name>
<proteinExistence type="predicted"/>
<sequence>MEKIEFTPVLSSVPLQPAQLTAPSQNVEYFQQLLTGMKKTLGQSTSSLEAKPDEESSEQAAPSLLAASAVELNKAEFYINRLELQVRRGIHQFEGGHTMDGNYAKAISQQQFASAYYFLGVNRVGNSAEDISEEVGSVTRRR</sequence>
<dbReference type="RefSeq" id="WP_338284553.1">
    <property type="nucleotide sequence ID" value="NZ_AP028947.1"/>
</dbReference>
<dbReference type="AlphaFoldDB" id="A0AA86J563"/>
<gene>
    <name evidence="1" type="ORF">RGQ30_30350</name>
</gene>
<evidence type="ECO:0000313" key="1">
    <source>
        <dbReference type="EMBL" id="BET27534.1"/>
    </source>
</evidence>
<dbReference type="Proteomes" id="UP001329151">
    <property type="component" value="Chromosome"/>
</dbReference>
<dbReference type="KEGG" id="lto:RGQ30_30350"/>
<protein>
    <submittedName>
        <fullName evidence="1">Uncharacterized protein</fullName>
    </submittedName>
</protein>
<evidence type="ECO:0000313" key="2">
    <source>
        <dbReference type="Proteomes" id="UP001329151"/>
    </source>
</evidence>
<organism evidence="1 2">
    <name type="scientific">Limnobacter thiooxidans</name>
    <dbReference type="NCBI Taxonomy" id="131080"/>
    <lineage>
        <taxon>Bacteria</taxon>
        <taxon>Pseudomonadati</taxon>
        <taxon>Pseudomonadota</taxon>
        <taxon>Betaproteobacteria</taxon>
        <taxon>Burkholderiales</taxon>
        <taxon>Burkholderiaceae</taxon>
        <taxon>Limnobacter</taxon>
    </lineage>
</organism>
<keyword evidence="2" id="KW-1185">Reference proteome</keyword>
<dbReference type="EMBL" id="AP028947">
    <property type="protein sequence ID" value="BET27534.1"/>
    <property type="molecule type" value="Genomic_DNA"/>
</dbReference>